<accession>A0A1G7FE00</accession>
<feature type="domain" description="HAMP" evidence="2">
    <location>
        <begin position="340"/>
        <end position="394"/>
    </location>
</feature>
<dbReference type="Gene3D" id="6.10.340.10">
    <property type="match status" value="1"/>
</dbReference>
<gene>
    <name evidence="3" type="ORF">SAMN05421720_11125</name>
</gene>
<dbReference type="InterPro" id="IPR003660">
    <property type="entry name" value="HAMP_dom"/>
</dbReference>
<dbReference type="EMBL" id="FNAP01000011">
    <property type="protein sequence ID" value="SDE74057.1"/>
    <property type="molecule type" value="Genomic_DNA"/>
</dbReference>
<evidence type="ECO:0000313" key="3">
    <source>
        <dbReference type="EMBL" id="SDE74057.1"/>
    </source>
</evidence>
<dbReference type="GO" id="GO:0007165">
    <property type="term" value="P:signal transduction"/>
    <property type="evidence" value="ECO:0007669"/>
    <property type="project" value="InterPro"/>
</dbReference>
<dbReference type="GO" id="GO:0016020">
    <property type="term" value="C:membrane"/>
    <property type="evidence" value="ECO:0007669"/>
    <property type="project" value="InterPro"/>
</dbReference>
<dbReference type="Gene3D" id="3.30.450.20">
    <property type="entry name" value="PAS domain"/>
    <property type="match status" value="1"/>
</dbReference>
<dbReference type="Proteomes" id="UP000199412">
    <property type="component" value="Unassembled WGS sequence"/>
</dbReference>
<feature type="transmembrane region" description="Helical" evidence="1">
    <location>
        <begin position="319"/>
        <end position="339"/>
    </location>
</feature>
<proteinExistence type="predicted"/>
<dbReference type="CDD" id="cd06225">
    <property type="entry name" value="HAMP"/>
    <property type="match status" value="1"/>
</dbReference>
<dbReference type="AlphaFoldDB" id="A0A1G7FE00"/>
<keyword evidence="1" id="KW-0472">Membrane</keyword>
<sequence>MRRRFGLSLFSLLLLVLVGLALISTASLVAVNGGSGATAERARTLDRAAVATHALDNWLRHQLQAMAYVTDGVRTLVDVGVLDPTDTEALDAHARSLLASTPRLEGLALVTPDHRARRYERDGTVHAEDWSDRAVVAQTVDAVLARARAGDAAPEWGRPVWRGPPGHAAFHVRVPLTRAGAPVAVLFAMMRLDPIATALPTLLSGTGLTPYVLFDRTHVLAHPLLDADASADALEAIDLPREPPSLEAFADPHLAGLWAAAPIPSRDVNDPDPVWGQDIRLADEEGIHTLRQIEGFAPEPLLVGIHIELGGADAGGPPAWIVVGGLLVAVSAGGAVLLARGIARPLRRLAARADAVAEGDLGGDGPTGPSFIREIRNSETAFDRMIDRLREQRPGRGS</sequence>
<dbReference type="OrthoDB" id="9762462at2"/>
<evidence type="ECO:0000313" key="4">
    <source>
        <dbReference type="Proteomes" id="UP000199412"/>
    </source>
</evidence>
<dbReference type="STRING" id="69960.SAMN05421720_11125"/>
<evidence type="ECO:0000256" key="1">
    <source>
        <dbReference type="SAM" id="Phobius"/>
    </source>
</evidence>
<keyword evidence="4" id="KW-1185">Reference proteome</keyword>
<keyword evidence="1" id="KW-1133">Transmembrane helix</keyword>
<reference evidence="3 4" key="1">
    <citation type="submission" date="2016-10" db="EMBL/GenBank/DDBJ databases">
        <authorList>
            <person name="de Groot N.N."/>
        </authorList>
    </citation>
    <scope>NUCLEOTIDE SEQUENCE [LARGE SCALE GENOMIC DNA]</scope>
    <source>
        <strain evidence="3 4">ATCC 700224</strain>
    </source>
</reference>
<organism evidence="3 4">
    <name type="scientific">Rhodospira trueperi</name>
    <dbReference type="NCBI Taxonomy" id="69960"/>
    <lineage>
        <taxon>Bacteria</taxon>
        <taxon>Pseudomonadati</taxon>
        <taxon>Pseudomonadota</taxon>
        <taxon>Alphaproteobacteria</taxon>
        <taxon>Rhodospirillales</taxon>
        <taxon>Rhodospirillaceae</taxon>
        <taxon>Rhodospira</taxon>
    </lineage>
</organism>
<evidence type="ECO:0000259" key="2">
    <source>
        <dbReference type="PROSITE" id="PS50885"/>
    </source>
</evidence>
<dbReference type="PROSITE" id="PS50885">
    <property type="entry name" value="HAMP"/>
    <property type="match status" value="1"/>
</dbReference>
<protein>
    <submittedName>
        <fullName evidence="3">HAMP domain-containing protein</fullName>
    </submittedName>
</protein>
<name>A0A1G7FE00_9PROT</name>
<dbReference type="Pfam" id="PF00672">
    <property type="entry name" value="HAMP"/>
    <property type="match status" value="1"/>
</dbReference>
<dbReference type="RefSeq" id="WP_092787307.1">
    <property type="nucleotide sequence ID" value="NZ_FNAP01000011.1"/>
</dbReference>
<keyword evidence="1" id="KW-0812">Transmembrane</keyword>
<dbReference type="SMART" id="SM00304">
    <property type="entry name" value="HAMP"/>
    <property type="match status" value="1"/>
</dbReference>